<dbReference type="SMART" id="SM00287">
    <property type="entry name" value="SH3b"/>
    <property type="match status" value="1"/>
</dbReference>
<dbReference type="AlphaFoldDB" id="A0A8J3BGN0"/>
<comment type="caution">
    <text evidence="5">The sequence shown here is derived from an EMBL/GenBank/DDBJ whole genome shotgun (WGS) entry which is preliminary data.</text>
</comment>
<feature type="domain" description="Mannosyl-glycoprotein endo-beta-N-acetylglucosamidase-like" evidence="3">
    <location>
        <begin position="201"/>
        <end position="359"/>
    </location>
</feature>
<evidence type="ECO:0000259" key="4">
    <source>
        <dbReference type="SMART" id="SM00287"/>
    </source>
</evidence>
<dbReference type="PANTHER" id="PTHR33308">
    <property type="entry name" value="PEPTIDOGLYCAN HYDROLASE FLGJ"/>
    <property type="match status" value="1"/>
</dbReference>
<name>A0A8J3BGN0_9ACTN</name>
<dbReference type="InterPro" id="IPR051056">
    <property type="entry name" value="Glycosyl_Hydrolase_73"/>
</dbReference>
<reference evidence="5" key="1">
    <citation type="journal article" date="2014" name="Int. J. Syst. Evol. Microbiol.">
        <title>Complete genome sequence of Corynebacterium casei LMG S-19264T (=DSM 44701T), isolated from a smear-ripened cheese.</title>
        <authorList>
            <consortium name="US DOE Joint Genome Institute (JGI-PGF)"/>
            <person name="Walter F."/>
            <person name="Albersmeier A."/>
            <person name="Kalinowski J."/>
            <person name="Ruckert C."/>
        </authorList>
    </citation>
    <scope>NUCLEOTIDE SEQUENCE</scope>
    <source>
        <strain evidence="5">JCM 3090</strain>
    </source>
</reference>
<accession>A0A8J3BGN0</accession>
<protein>
    <submittedName>
        <fullName evidence="5">Uncharacterized protein</fullName>
    </submittedName>
</protein>
<dbReference type="PRINTS" id="PR01002">
    <property type="entry name" value="FLGFLGJ"/>
</dbReference>
<organism evidence="5 6">
    <name type="scientific">Pilimelia anulata</name>
    <dbReference type="NCBI Taxonomy" id="53371"/>
    <lineage>
        <taxon>Bacteria</taxon>
        <taxon>Bacillati</taxon>
        <taxon>Actinomycetota</taxon>
        <taxon>Actinomycetes</taxon>
        <taxon>Micromonosporales</taxon>
        <taxon>Micromonosporaceae</taxon>
        <taxon>Pilimelia</taxon>
    </lineage>
</organism>
<reference evidence="5" key="2">
    <citation type="submission" date="2020-09" db="EMBL/GenBank/DDBJ databases">
        <authorList>
            <person name="Sun Q."/>
            <person name="Ohkuma M."/>
        </authorList>
    </citation>
    <scope>NUCLEOTIDE SEQUENCE</scope>
    <source>
        <strain evidence="5">JCM 3090</strain>
    </source>
</reference>
<evidence type="ECO:0000256" key="2">
    <source>
        <dbReference type="SAM" id="SignalP"/>
    </source>
</evidence>
<dbReference type="SMART" id="SM00047">
    <property type="entry name" value="LYZ2"/>
    <property type="match status" value="1"/>
</dbReference>
<keyword evidence="2" id="KW-0732">Signal</keyword>
<proteinExistence type="predicted"/>
<dbReference type="InterPro" id="IPR002901">
    <property type="entry name" value="MGlyc_endo_b_GlcNAc-like_dom"/>
</dbReference>
<dbReference type="Proteomes" id="UP000649739">
    <property type="component" value="Unassembled WGS sequence"/>
</dbReference>
<dbReference type="NCBIfam" id="NF038016">
    <property type="entry name" value="sporang_Gsm"/>
    <property type="match status" value="1"/>
</dbReference>
<gene>
    <name evidence="5" type="ORF">GCM10010123_35310</name>
</gene>
<evidence type="ECO:0000256" key="1">
    <source>
        <dbReference type="ARBA" id="ARBA00022801"/>
    </source>
</evidence>
<evidence type="ECO:0000313" key="6">
    <source>
        <dbReference type="Proteomes" id="UP000649739"/>
    </source>
</evidence>
<keyword evidence="1" id="KW-0378">Hydrolase</keyword>
<evidence type="ECO:0000259" key="3">
    <source>
        <dbReference type="SMART" id="SM00047"/>
    </source>
</evidence>
<feature type="signal peptide" evidence="2">
    <location>
        <begin position="1"/>
        <end position="29"/>
    </location>
</feature>
<dbReference type="EMBL" id="BMQB01000008">
    <property type="protein sequence ID" value="GGK02266.1"/>
    <property type="molecule type" value="Genomic_DNA"/>
</dbReference>
<evidence type="ECO:0000313" key="5">
    <source>
        <dbReference type="EMBL" id="GGK02266.1"/>
    </source>
</evidence>
<keyword evidence="6" id="KW-1185">Reference proteome</keyword>
<dbReference type="Gene3D" id="4.10.80.30">
    <property type="entry name" value="DNA polymerase, domain 6"/>
    <property type="match status" value="1"/>
</dbReference>
<sequence>MTSRKSIGTACALVAMVSSLVVIPTPAAAAPVAGRVAVAGGVTMRKGASTKTAAAGHLRNGARMTIRCAVSGQTVKGSVRRSRAWARLANGAYVSMANVRYSTWPRTCAKSVSGRAVRVYAGAVVSADGGVRLRTGPSTRFPIVASVLNRTKLRLTCAATGERITGTRGTTTQWDKLADGRWISHAYVSAGRLPRCASVPKPPAVLTNAQFIKLAGPGAQRGWREYGVPPSVTIGQAILESGWGRSALAAVHHNYFGIKCNGKGPLASGCYSYQTFECSSNGNCFDMSDSFRTYRAPANSFRDHGLFLRSNSRYKGAFTYTRSSNQFLYRIWKAGYATDPQYYAKVTALMKSHNLYKYDTWR</sequence>
<dbReference type="Gene3D" id="1.10.530.10">
    <property type="match status" value="1"/>
</dbReference>
<dbReference type="Pfam" id="PF01832">
    <property type="entry name" value="Glucosaminidase"/>
    <property type="match status" value="1"/>
</dbReference>
<dbReference type="RefSeq" id="WP_189171288.1">
    <property type="nucleotide sequence ID" value="NZ_BMQB01000008.1"/>
</dbReference>
<feature type="chain" id="PRO_5035225960" evidence="2">
    <location>
        <begin position="30"/>
        <end position="362"/>
    </location>
</feature>
<dbReference type="InterPro" id="IPR003646">
    <property type="entry name" value="SH3-like_bac-type"/>
</dbReference>
<dbReference type="GO" id="GO:0004040">
    <property type="term" value="F:amidase activity"/>
    <property type="evidence" value="ECO:0007669"/>
    <property type="project" value="InterPro"/>
</dbReference>
<dbReference type="PANTHER" id="PTHR33308:SF9">
    <property type="entry name" value="PEPTIDOGLYCAN HYDROLASE FLGJ"/>
    <property type="match status" value="1"/>
</dbReference>
<feature type="domain" description="SH3b" evidence="4">
    <location>
        <begin position="120"/>
        <end position="192"/>
    </location>
</feature>